<dbReference type="Gene3D" id="3.40.50.300">
    <property type="entry name" value="P-loop containing nucleotide triphosphate hydrolases"/>
    <property type="match status" value="3"/>
</dbReference>
<dbReference type="RefSeq" id="WP_344250583.1">
    <property type="nucleotide sequence ID" value="NZ_BAAAPM010000009.1"/>
</dbReference>
<keyword evidence="8" id="KW-1185">Reference proteome</keyword>
<evidence type="ECO:0000259" key="6">
    <source>
        <dbReference type="PROSITE" id="PS51198"/>
    </source>
</evidence>
<evidence type="ECO:0000256" key="1">
    <source>
        <dbReference type="ARBA" id="ARBA00022741"/>
    </source>
</evidence>
<accession>A0ABN2JVH4</accession>
<organism evidence="7 8">
    <name type="scientific">Isoptericola hypogeus</name>
    <dbReference type="NCBI Taxonomy" id="300179"/>
    <lineage>
        <taxon>Bacteria</taxon>
        <taxon>Bacillati</taxon>
        <taxon>Actinomycetota</taxon>
        <taxon>Actinomycetes</taxon>
        <taxon>Micrococcales</taxon>
        <taxon>Promicromonosporaceae</taxon>
        <taxon>Isoptericola</taxon>
    </lineage>
</organism>
<feature type="domain" description="UvrD-like helicase ATP-binding" evidence="6">
    <location>
        <begin position="195"/>
        <end position="591"/>
    </location>
</feature>
<comment type="caution">
    <text evidence="7">The sequence shown here is derived from an EMBL/GenBank/DDBJ whole genome shotgun (WGS) entry which is preliminary data.</text>
</comment>
<dbReference type="EMBL" id="BAAAPM010000009">
    <property type="protein sequence ID" value="GAA1740176.1"/>
    <property type="molecule type" value="Genomic_DNA"/>
</dbReference>
<dbReference type="Pfam" id="PF13538">
    <property type="entry name" value="UvrD_C_2"/>
    <property type="match status" value="1"/>
</dbReference>
<evidence type="ECO:0000256" key="2">
    <source>
        <dbReference type="ARBA" id="ARBA00022801"/>
    </source>
</evidence>
<dbReference type="PANTHER" id="PTHR11070:SF45">
    <property type="entry name" value="DNA 3'-5' HELICASE"/>
    <property type="match status" value="1"/>
</dbReference>
<evidence type="ECO:0000256" key="4">
    <source>
        <dbReference type="ARBA" id="ARBA00022840"/>
    </source>
</evidence>
<feature type="binding site" evidence="5">
    <location>
        <begin position="216"/>
        <end position="223"/>
    </location>
    <ligand>
        <name>ATP</name>
        <dbReference type="ChEBI" id="CHEBI:30616"/>
    </ligand>
</feature>
<dbReference type="SUPFAM" id="SSF52540">
    <property type="entry name" value="P-loop containing nucleoside triphosphate hydrolases"/>
    <property type="match status" value="1"/>
</dbReference>
<evidence type="ECO:0000256" key="3">
    <source>
        <dbReference type="ARBA" id="ARBA00022806"/>
    </source>
</evidence>
<dbReference type="InterPro" id="IPR000212">
    <property type="entry name" value="DNA_helicase_UvrD/REP"/>
</dbReference>
<dbReference type="InterPro" id="IPR027785">
    <property type="entry name" value="UvrD-like_helicase_C"/>
</dbReference>
<dbReference type="InterPro" id="IPR014016">
    <property type="entry name" value="UvrD-like_ATP-bd"/>
</dbReference>
<dbReference type="PANTHER" id="PTHR11070">
    <property type="entry name" value="UVRD / RECB / PCRA DNA HELICASE FAMILY MEMBER"/>
    <property type="match status" value="1"/>
</dbReference>
<keyword evidence="2 5" id="KW-0378">Hydrolase</keyword>
<evidence type="ECO:0000313" key="7">
    <source>
        <dbReference type="EMBL" id="GAA1740176.1"/>
    </source>
</evidence>
<dbReference type="PROSITE" id="PS51198">
    <property type="entry name" value="UVRD_HELICASE_ATP_BIND"/>
    <property type="match status" value="1"/>
</dbReference>
<keyword evidence="4 5" id="KW-0067">ATP-binding</keyword>
<reference evidence="7 8" key="1">
    <citation type="journal article" date="2019" name="Int. J. Syst. Evol. Microbiol.">
        <title>The Global Catalogue of Microorganisms (GCM) 10K type strain sequencing project: providing services to taxonomists for standard genome sequencing and annotation.</title>
        <authorList>
            <consortium name="The Broad Institute Genomics Platform"/>
            <consortium name="The Broad Institute Genome Sequencing Center for Infectious Disease"/>
            <person name="Wu L."/>
            <person name="Ma J."/>
        </authorList>
    </citation>
    <scope>NUCLEOTIDE SEQUENCE [LARGE SCALE GENOMIC DNA]</scope>
    <source>
        <strain evidence="7 8">JCM 15589</strain>
    </source>
</reference>
<dbReference type="Proteomes" id="UP001501138">
    <property type="component" value="Unassembled WGS sequence"/>
</dbReference>
<proteinExistence type="predicted"/>
<dbReference type="InterPro" id="IPR027417">
    <property type="entry name" value="P-loop_NTPase"/>
</dbReference>
<protein>
    <submittedName>
        <fullName evidence="7">AAA family ATPase</fullName>
    </submittedName>
</protein>
<sequence>MPLSDVRPTPTSRQSPTLRQIETEQDAVRRMHARVDADTEHLRTQLARALQGRSADTTVLHDREARVRLLSRRLRALDAAGHALCFGRIDTTDGRVLHVGRLGLQADPEDAAGDTPLLVDWRADAARPFYAATPVHPLGLRRRRHLALDGRTVTGVTDELLDGSEPGPDDVVGDGPLLAALTARRTGRMREVVATLQAEQDEIVRSAHRGVLVVEGGPGTGKTVVALHRAAYVLAAFDGVADQGVLVLGPNSRFLDYISQVLPSLGENDVVLSTPAAVVRGALPPGTVAVSPDEEDGARPAADAALSRVAGRAALADLLADAVRARQAPDDALAGGFVVRVGGDEVRLAPDVVAGVRTRAQDAGLPHHGGRAVFLEEMAEEIVDATVADARATLERIDAESAALIGGDLDAVVAGDLRRLGLDGTPGADAADELDPDALRAELLEGPALDRAVDALWPRLDPGQVVAAALAAAAAPGALPRTTEDERALLARAASGPWTDAHLPLLDEAAELLDGPPARSYGHVVVDEAQELTPMQWRAVLRRCPSRSLTIVGDLAQAGPSAEHDRWADALGPDLWRRAQVRALTVSYRTTAEILAVARPILARVAPAQAPSVAVRRGDEPRRATALRDDLRAAVVREVGAAADLVPGGLVGVLAADDAVAGFASALTSDLGADPGTDADGVDGSGGRVRVVPVSQARGLEFDAVVVADPAGIVAARSCGERDLYVALTRATTALTVVDVD</sequence>
<name>A0ABN2JVH4_9MICO</name>
<gene>
    <name evidence="7" type="ORF">GCM10009809_39690</name>
</gene>
<evidence type="ECO:0000256" key="5">
    <source>
        <dbReference type="PROSITE-ProRule" id="PRU00560"/>
    </source>
</evidence>
<keyword evidence="1 5" id="KW-0547">Nucleotide-binding</keyword>
<evidence type="ECO:0000313" key="8">
    <source>
        <dbReference type="Proteomes" id="UP001501138"/>
    </source>
</evidence>
<keyword evidence="3 5" id="KW-0347">Helicase</keyword>